<keyword evidence="2" id="KW-1185">Reference proteome</keyword>
<proteinExistence type="predicted"/>
<gene>
    <name evidence="1" type="ORF">BEMITA_LOCUS2597</name>
</gene>
<organism evidence="1 2">
    <name type="scientific">Bemisia tabaci</name>
    <name type="common">Sweetpotato whitefly</name>
    <name type="synonym">Aleurodes tabaci</name>
    <dbReference type="NCBI Taxonomy" id="7038"/>
    <lineage>
        <taxon>Eukaryota</taxon>
        <taxon>Metazoa</taxon>
        <taxon>Ecdysozoa</taxon>
        <taxon>Arthropoda</taxon>
        <taxon>Hexapoda</taxon>
        <taxon>Insecta</taxon>
        <taxon>Pterygota</taxon>
        <taxon>Neoptera</taxon>
        <taxon>Paraneoptera</taxon>
        <taxon>Hemiptera</taxon>
        <taxon>Sternorrhyncha</taxon>
        <taxon>Aleyrodoidea</taxon>
        <taxon>Aleyrodidae</taxon>
        <taxon>Aleyrodinae</taxon>
        <taxon>Bemisia</taxon>
    </lineage>
</organism>
<name>A0A9P0G3P9_BEMTA</name>
<dbReference type="EMBL" id="OU963871">
    <property type="protein sequence ID" value="CAH0762466.1"/>
    <property type="molecule type" value="Genomic_DNA"/>
</dbReference>
<protein>
    <submittedName>
        <fullName evidence="1">Uncharacterized protein</fullName>
    </submittedName>
</protein>
<dbReference type="KEGG" id="btab:109037705"/>
<reference evidence="1" key="1">
    <citation type="submission" date="2021-12" db="EMBL/GenBank/DDBJ databases">
        <authorList>
            <person name="King R."/>
        </authorList>
    </citation>
    <scope>NUCLEOTIDE SEQUENCE</scope>
</reference>
<sequence>MRDKIALKISVRCVSAKRMSVPSLKKLALKKAAEKLTFKEVLALISDLNFPEDILLHLLKVLADKTNAELKHFDEEKDCYVNGEERHLCGIICCNEFKKLSAPVVRLRDEGKISQEQYLYYLFSMDRYYETEKDQPVLVPIRVEVLRQLIKYALDLDEEQEMSQNGWTVSDFCRPYYRSAFYIKCVQFTESLP</sequence>
<accession>A0A9P0G3P9</accession>
<evidence type="ECO:0000313" key="2">
    <source>
        <dbReference type="Proteomes" id="UP001152759"/>
    </source>
</evidence>
<evidence type="ECO:0000313" key="1">
    <source>
        <dbReference type="EMBL" id="CAH0762466.1"/>
    </source>
</evidence>
<dbReference type="AlphaFoldDB" id="A0A9P0G3P9"/>
<dbReference type="Proteomes" id="UP001152759">
    <property type="component" value="Chromosome 10"/>
</dbReference>